<proteinExistence type="predicted"/>
<dbReference type="EMBL" id="MLAK01001042">
    <property type="protein sequence ID" value="OHS98656.1"/>
    <property type="molecule type" value="Genomic_DNA"/>
</dbReference>
<gene>
    <name evidence="2" type="ORF">TRFO_34912</name>
</gene>
<dbReference type="VEuPathDB" id="TrichDB:TRFO_34912"/>
<dbReference type="Proteomes" id="UP000179807">
    <property type="component" value="Unassembled WGS sequence"/>
</dbReference>
<dbReference type="AlphaFoldDB" id="A0A1J4JHN0"/>
<comment type="caution">
    <text evidence="2">The sequence shown here is derived from an EMBL/GenBank/DDBJ whole genome shotgun (WGS) entry which is preliminary data.</text>
</comment>
<keyword evidence="1" id="KW-0472">Membrane</keyword>
<reference evidence="2" key="1">
    <citation type="submission" date="2016-10" db="EMBL/GenBank/DDBJ databases">
        <authorList>
            <person name="Benchimol M."/>
            <person name="Almeida L.G."/>
            <person name="Vasconcelos A.T."/>
            <person name="Perreira-Neves A."/>
            <person name="Rosa I.A."/>
            <person name="Tasca T."/>
            <person name="Bogo M.R."/>
            <person name="de Souza W."/>
        </authorList>
    </citation>
    <scope>NUCLEOTIDE SEQUENCE [LARGE SCALE GENOMIC DNA]</scope>
    <source>
        <strain evidence="2">K</strain>
    </source>
</reference>
<name>A0A1J4JHN0_9EUKA</name>
<evidence type="ECO:0000313" key="3">
    <source>
        <dbReference type="Proteomes" id="UP000179807"/>
    </source>
</evidence>
<keyword evidence="3" id="KW-1185">Reference proteome</keyword>
<organism evidence="2 3">
    <name type="scientific">Tritrichomonas foetus</name>
    <dbReference type="NCBI Taxonomy" id="1144522"/>
    <lineage>
        <taxon>Eukaryota</taxon>
        <taxon>Metamonada</taxon>
        <taxon>Parabasalia</taxon>
        <taxon>Tritrichomonadida</taxon>
        <taxon>Tritrichomonadidae</taxon>
        <taxon>Tritrichomonas</taxon>
    </lineage>
</organism>
<keyword evidence="1" id="KW-1133">Transmembrane helix</keyword>
<accession>A0A1J4JHN0</accession>
<evidence type="ECO:0000313" key="2">
    <source>
        <dbReference type="EMBL" id="OHS98656.1"/>
    </source>
</evidence>
<protein>
    <submittedName>
        <fullName evidence="2">Uncharacterized protein</fullName>
    </submittedName>
</protein>
<dbReference type="GeneID" id="94844651"/>
<feature type="transmembrane region" description="Helical" evidence="1">
    <location>
        <begin position="6"/>
        <end position="23"/>
    </location>
</feature>
<evidence type="ECO:0000256" key="1">
    <source>
        <dbReference type="SAM" id="Phobius"/>
    </source>
</evidence>
<keyword evidence="1" id="KW-0812">Transmembrane</keyword>
<sequence length="278" mass="31324">MLIWSFSIILKLIMFFFLTFFSLSEQLPHFFPRGIGYITVNSTEAPSHVIPSSFFGNVIFAVVSASDHSKISLQSQTEIITKPIIAGANTQIVVEFDQGYDESVTIAFAELSNLNCDQVIVSTEEKSTIKLAPLQNEDICVLYSPKGSFLQYNVIKSNVNTKTDSLTIYREKTRGAWYDRYETISEPSGWSAISSTPWFFRLKGSSEAKVELQMRAKLDVSLNVLTYQEFAENTKSQKLSVLQHDVFIPIIGCVAPTVLIFAWILAYYRLSKKGDNSF</sequence>
<feature type="transmembrane region" description="Helical" evidence="1">
    <location>
        <begin position="246"/>
        <end position="268"/>
    </location>
</feature>
<dbReference type="RefSeq" id="XP_068351793.1">
    <property type="nucleotide sequence ID" value="XM_068509947.1"/>
</dbReference>